<dbReference type="Gene3D" id="3.30.450.20">
    <property type="entry name" value="PAS domain"/>
    <property type="match status" value="1"/>
</dbReference>
<evidence type="ECO:0000256" key="2">
    <source>
        <dbReference type="ARBA" id="ARBA00022475"/>
    </source>
</evidence>
<dbReference type="PRINTS" id="PR00260">
    <property type="entry name" value="CHEMTRNSDUCR"/>
</dbReference>
<dbReference type="InterPro" id="IPR004089">
    <property type="entry name" value="MCPsignal_dom"/>
</dbReference>
<dbReference type="EMBL" id="BMDE01000003">
    <property type="protein sequence ID" value="GGH91082.1"/>
    <property type="molecule type" value="Genomic_DNA"/>
</dbReference>
<evidence type="ECO:0000256" key="3">
    <source>
        <dbReference type="ARBA" id="ARBA00022481"/>
    </source>
</evidence>
<comment type="subcellular location">
    <subcellularLocation>
        <location evidence="1">Cell inner membrane</location>
        <topology evidence="1">Multi-pass membrane protein</topology>
    </subcellularLocation>
</comment>
<evidence type="ECO:0000313" key="16">
    <source>
        <dbReference type="EMBL" id="PKF71349.1"/>
    </source>
</evidence>
<dbReference type="GO" id="GO:0004888">
    <property type="term" value="F:transmembrane signaling receptor activity"/>
    <property type="evidence" value="ECO:0007669"/>
    <property type="project" value="InterPro"/>
</dbReference>
<feature type="domain" description="PAS" evidence="13">
    <location>
        <begin position="21"/>
        <end position="50"/>
    </location>
</feature>
<dbReference type="PROSITE" id="PS50111">
    <property type="entry name" value="CHEMOTAXIS_TRANSDUC_2"/>
    <property type="match status" value="1"/>
</dbReference>
<keyword evidence="3" id="KW-0488">Methylation</keyword>
<dbReference type="SUPFAM" id="SSF55785">
    <property type="entry name" value="PYP-like sensor domain (PAS domain)"/>
    <property type="match status" value="1"/>
</dbReference>
<comment type="caution">
    <text evidence="16">The sequence shown here is derived from an EMBL/GenBank/DDBJ whole genome shotgun (WGS) entry which is preliminary data.</text>
</comment>
<dbReference type="AlphaFoldDB" id="A0A2I0CQE8"/>
<dbReference type="EMBL" id="PIYS01000014">
    <property type="protein sequence ID" value="PKF71349.1"/>
    <property type="molecule type" value="Genomic_DNA"/>
</dbReference>
<dbReference type="InterPro" id="IPR035965">
    <property type="entry name" value="PAS-like_dom_sf"/>
</dbReference>
<dbReference type="PANTHER" id="PTHR32089">
    <property type="entry name" value="METHYL-ACCEPTING CHEMOTAXIS PROTEIN MCPB"/>
    <property type="match status" value="1"/>
</dbReference>
<proteinExistence type="inferred from homology"/>
<keyword evidence="7" id="KW-1133">Transmembrane helix</keyword>
<keyword evidence="2" id="KW-1003">Cell membrane</keyword>
<dbReference type="SMART" id="SM00283">
    <property type="entry name" value="MA"/>
    <property type="match status" value="1"/>
</dbReference>
<name>A0A2I0CQE8_9PSED</name>
<dbReference type="InterPro" id="IPR004090">
    <property type="entry name" value="Chemotax_Me-accpt_rcpt"/>
</dbReference>
<evidence type="ECO:0000313" key="17">
    <source>
        <dbReference type="Proteomes" id="UP000242861"/>
    </source>
</evidence>
<evidence type="ECO:0000256" key="9">
    <source>
        <dbReference type="ARBA" id="ARBA00023224"/>
    </source>
</evidence>
<evidence type="ECO:0000256" key="4">
    <source>
        <dbReference type="ARBA" id="ARBA00022500"/>
    </source>
</evidence>
<dbReference type="PANTHER" id="PTHR32089:SF74">
    <property type="entry name" value="METHYL-ACCEPTING CHEMOTAXIS PROTEIN AER"/>
    <property type="match status" value="1"/>
</dbReference>
<evidence type="ECO:0000256" key="1">
    <source>
        <dbReference type="ARBA" id="ARBA00004429"/>
    </source>
</evidence>
<dbReference type="InterPro" id="IPR000014">
    <property type="entry name" value="PAS"/>
</dbReference>
<dbReference type="PROSITE" id="PS50192">
    <property type="entry name" value="T_SNARE"/>
    <property type="match status" value="1"/>
</dbReference>
<evidence type="ECO:0000259" key="12">
    <source>
        <dbReference type="PROSITE" id="PS50111"/>
    </source>
</evidence>
<keyword evidence="9 11" id="KW-0807">Transducer</keyword>
<reference evidence="15" key="5">
    <citation type="submission" date="2024-05" db="EMBL/GenBank/DDBJ databases">
        <authorList>
            <person name="Sun Q."/>
            <person name="Sedlacek I."/>
        </authorList>
    </citation>
    <scope>NUCLEOTIDE SEQUENCE</scope>
    <source>
        <strain evidence="15">CCM 8778</strain>
    </source>
</reference>
<evidence type="ECO:0000256" key="7">
    <source>
        <dbReference type="ARBA" id="ARBA00022989"/>
    </source>
</evidence>
<protein>
    <submittedName>
        <fullName evidence="15">Aerotaxis receptor Aer</fullName>
    </submittedName>
    <submittedName>
        <fullName evidence="16">Chemotaxis protein</fullName>
    </submittedName>
</protein>
<sequence length="521" mass="57334">MRNNQPVTQQERRFPDEQRLISITDLHGRIRYCNDAFVQISGFDREQLVGAEHNIVRHPDVPPAVFAHMWQHLKQGKPWMGIVKNRCQNGDHYWVNAYVTPIFEGGTITGYESVRSKPTPGQIRRAEQLYRRLNNGQPAIASSHRWLPLAQDWLPFILISQIGFLIGSWLGSGWGFALAALLSVPLGLAGLHWQQRVIRRLLRHAEDTSCDALTASMYTDSRGAEARLEMAMHSQRAHLRTCLTRLQESAMHLYQQATQAEELAQHSAHSLHQQRLESEQVATAVQQMAATTGEVAQHVQQAAQASQQARQLSGQGQQVADGTRAAIEQLATLISGSSDTVARVAEDSREIGGMVEVIRSIAEQTNLLALNAAIEAARAGDMGRGFAVVADEVRALAQRTGQSTEQIQQLISRLQQTAQAAVDSMRNGQDQAAAGVQRVLDSHLALQGINQAVAEISGMTEQIASAMEEQSSVALQISHSISSIATHTEQASQEAQRTSQLSETLKQTAASQQALVERFNR</sequence>
<organism evidence="16 17">
    <name type="scientific">Pseudomonas fluvialis</name>
    <dbReference type="NCBI Taxonomy" id="1793966"/>
    <lineage>
        <taxon>Bacteria</taxon>
        <taxon>Pseudomonadati</taxon>
        <taxon>Pseudomonadota</taxon>
        <taxon>Gammaproteobacteria</taxon>
        <taxon>Pseudomonadales</taxon>
        <taxon>Pseudomonadaceae</taxon>
        <taxon>Pseudomonas</taxon>
    </lineage>
</organism>
<dbReference type="InterPro" id="IPR000727">
    <property type="entry name" value="T_SNARE_dom"/>
</dbReference>
<keyword evidence="6" id="KW-0812">Transmembrane</keyword>
<dbReference type="GO" id="GO:0005886">
    <property type="term" value="C:plasma membrane"/>
    <property type="evidence" value="ECO:0007669"/>
    <property type="project" value="UniProtKB-SubCell"/>
</dbReference>
<evidence type="ECO:0000259" key="13">
    <source>
        <dbReference type="PROSITE" id="PS50112"/>
    </source>
</evidence>
<dbReference type="Gene3D" id="1.10.287.950">
    <property type="entry name" value="Methyl-accepting chemotaxis protein"/>
    <property type="match status" value="1"/>
</dbReference>
<evidence type="ECO:0000256" key="6">
    <source>
        <dbReference type="ARBA" id="ARBA00022692"/>
    </source>
</evidence>
<dbReference type="NCBIfam" id="TIGR00229">
    <property type="entry name" value="sensory_box"/>
    <property type="match status" value="1"/>
</dbReference>
<keyword evidence="8" id="KW-0472">Membrane</keyword>
<evidence type="ECO:0000256" key="10">
    <source>
        <dbReference type="ARBA" id="ARBA00029447"/>
    </source>
</evidence>
<dbReference type="InterPro" id="IPR013655">
    <property type="entry name" value="PAS_fold_3"/>
</dbReference>
<keyword evidence="18" id="KW-1185">Reference proteome</keyword>
<reference evidence="17" key="2">
    <citation type="submission" date="2017-12" db="EMBL/GenBank/DDBJ databases">
        <authorList>
            <person name="Yu X.-Y."/>
        </authorList>
    </citation>
    <scope>NUCLEOTIDE SEQUENCE [LARGE SCALE GENOMIC DNA]</scope>
    <source>
        <strain evidence="17">ZYSR67-Z</strain>
    </source>
</reference>
<dbReference type="SUPFAM" id="SSF58104">
    <property type="entry name" value="Methyl-accepting chemotaxis protein (MCP) signaling domain"/>
    <property type="match status" value="1"/>
</dbReference>
<keyword evidence="15" id="KW-0675">Receptor</keyword>
<evidence type="ECO:0000256" key="8">
    <source>
        <dbReference type="ARBA" id="ARBA00023136"/>
    </source>
</evidence>
<dbReference type="GO" id="GO:0007165">
    <property type="term" value="P:signal transduction"/>
    <property type="evidence" value="ECO:0007669"/>
    <property type="project" value="UniProtKB-KW"/>
</dbReference>
<dbReference type="Proteomes" id="UP000655550">
    <property type="component" value="Unassembled WGS sequence"/>
</dbReference>
<feature type="domain" description="Methyl-accepting transducer" evidence="12">
    <location>
        <begin position="249"/>
        <end position="485"/>
    </location>
</feature>
<keyword evidence="4" id="KW-0145">Chemotaxis</keyword>
<dbReference type="CDD" id="cd00130">
    <property type="entry name" value="PAS"/>
    <property type="match status" value="1"/>
</dbReference>
<evidence type="ECO:0000313" key="15">
    <source>
        <dbReference type="EMBL" id="GGH91082.1"/>
    </source>
</evidence>
<evidence type="ECO:0000256" key="11">
    <source>
        <dbReference type="PROSITE-ProRule" id="PRU00284"/>
    </source>
</evidence>
<reference evidence="16" key="3">
    <citation type="submission" date="2017-12" db="EMBL/GenBank/DDBJ databases">
        <authorList>
            <person name="Hurst M.R.H."/>
        </authorList>
    </citation>
    <scope>NUCLEOTIDE SEQUENCE [LARGE SCALE GENOMIC DNA]</scope>
    <source>
        <strain evidence="16">ZYSR67-Z</strain>
    </source>
</reference>
<evidence type="ECO:0000259" key="14">
    <source>
        <dbReference type="PROSITE" id="PS50192"/>
    </source>
</evidence>
<comment type="similarity">
    <text evidence="10">Belongs to the methyl-accepting chemotaxis (MCP) protein family.</text>
</comment>
<evidence type="ECO:0000313" key="18">
    <source>
        <dbReference type="Proteomes" id="UP000655550"/>
    </source>
</evidence>
<accession>A0A2I0CQE8</accession>
<dbReference type="PROSITE" id="PS50112">
    <property type="entry name" value="PAS"/>
    <property type="match status" value="1"/>
</dbReference>
<dbReference type="RefSeq" id="WP_093986324.1">
    <property type="nucleotide sequence ID" value="NZ_NMQV01000020.1"/>
</dbReference>
<keyword evidence="5" id="KW-0997">Cell inner membrane</keyword>
<reference evidence="18" key="4">
    <citation type="journal article" date="2019" name="Int. J. Syst. Evol. Microbiol.">
        <title>The Global Catalogue of Microorganisms (GCM) 10K type strain sequencing project: providing services to taxonomists for standard genome sequencing and annotation.</title>
        <authorList>
            <consortium name="The Broad Institute Genomics Platform"/>
            <consortium name="The Broad Institute Genome Sequencing Center for Infectious Disease"/>
            <person name="Wu L."/>
            <person name="Ma J."/>
        </authorList>
    </citation>
    <scope>NUCLEOTIDE SEQUENCE [LARGE SCALE GENOMIC DNA]</scope>
    <source>
        <strain evidence="18">CCM 8778</strain>
    </source>
</reference>
<dbReference type="CDD" id="cd11386">
    <property type="entry name" value="MCP_signal"/>
    <property type="match status" value="1"/>
</dbReference>
<dbReference type="Pfam" id="PF08447">
    <property type="entry name" value="PAS_3"/>
    <property type="match status" value="1"/>
</dbReference>
<dbReference type="FunFam" id="1.10.287.950:FF:000001">
    <property type="entry name" value="Methyl-accepting chemotaxis sensory transducer"/>
    <property type="match status" value="1"/>
</dbReference>
<dbReference type="GO" id="GO:0052131">
    <property type="term" value="P:positive aerotaxis"/>
    <property type="evidence" value="ECO:0007669"/>
    <property type="project" value="UniProtKB-ARBA"/>
</dbReference>
<dbReference type="FunFam" id="3.30.450.20:FF:000046">
    <property type="entry name" value="Aerotaxis sensor receptor"/>
    <property type="match status" value="1"/>
</dbReference>
<dbReference type="Proteomes" id="UP000242861">
    <property type="component" value="Unassembled WGS sequence"/>
</dbReference>
<dbReference type="Pfam" id="PF00015">
    <property type="entry name" value="MCPsignal"/>
    <property type="match status" value="1"/>
</dbReference>
<evidence type="ECO:0000256" key="5">
    <source>
        <dbReference type="ARBA" id="ARBA00022519"/>
    </source>
</evidence>
<gene>
    <name evidence="15" type="primary">aer</name>
    <name evidence="16" type="ORF">CW360_07775</name>
    <name evidence="15" type="ORF">GCM10007363_10110</name>
</gene>
<feature type="domain" description="T-SNARE coiled-coil homology" evidence="14">
    <location>
        <begin position="436"/>
        <end position="498"/>
    </location>
</feature>
<reference evidence="15" key="1">
    <citation type="journal article" date="2014" name="Int. J. Syst. Evol. Microbiol.">
        <title>Complete genome of a new Firmicutes species belonging to the dominant human colonic microbiota ('Ruminococcus bicirculans') reveals two chromosomes and a selective capacity to utilize plant glucans.</title>
        <authorList>
            <consortium name="NISC Comparative Sequencing Program"/>
            <person name="Wegmann U."/>
            <person name="Louis P."/>
            <person name="Goesmann A."/>
            <person name="Henrissat B."/>
            <person name="Duncan S.H."/>
            <person name="Flint H.J."/>
        </authorList>
    </citation>
    <scope>NUCLEOTIDE SEQUENCE</scope>
    <source>
        <strain evidence="15">CCM 8778</strain>
    </source>
</reference>